<dbReference type="InterPro" id="IPR039663">
    <property type="entry name" value="AIP/AIPL1/TTC9"/>
</dbReference>
<dbReference type="PANTHER" id="PTHR11242">
    <property type="entry name" value="ARYL HYDROCARBON RECEPTOR INTERACTING PROTEIN RELATED"/>
    <property type="match status" value="1"/>
</dbReference>
<sequence>MPEANPKCVKKTLNAGRGKPSNWTDGTKAVFHYRVLKPVDVVDPRQGMPQHSDAFVCIDDTRSQWPNGYGKPLEIVFGKKFQLPVFETCLRSMLVDEISQFDIELTELVPYPLMSKKLRDIVKPLENGHGHSHHMCAASMANGTGYPELDDLMKNPRPLRFVFHLLNVLDPEEYEAEPWQLSNEDKLLAVEERRLQGNSLFAMKKFDQAIQKYREALGLLDTLLLREKPGDPEWSELDSKNVPLYLNLSQCYLNIGNAYEAEQTATEVLQRDNLNEKALFRRAKARIATWNLDEAESDLKLLQMQHPASTSLVANELQNLEKRRIEKQEGCKQTYGKMFQSA</sequence>
<dbReference type="Gene3D" id="3.10.50.40">
    <property type="match status" value="1"/>
</dbReference>
<keyword evidence="2" id="KW-0963">Cytoplasm</keyword>
<evidence type="ECO:0000256" key="4">
    <source>
        <dbReference type="ARBA" id="ARBA00022803"/>
    </source>
</evidence>
<reference evidence="6" key="1">
    <citation type="submission" date="2020-10" db="EMBL/GenBank/DDBJ databases">
        <authorList>
            <person name="Kikuchi T."/>
        </authorList>
    </citation>
    <scope>NUCLEOTIDE SEQUENCE</scope>
    <source>
        <strain evidence="6">NKZ352</strain>
    </source>
</reference>
<dbReference type="Pfam" id="PF23322">
    <property type="entry name" value="PPIase_AIP"/>
    <property type="match status" value="1"/>
</dbReference>
<comment type="caution">
    <text evidence="6">The sequence shown here is derived from an EMBL/GenBank/DDBJ whole genome shotgun (WGS) entry which is preliminary data.</text>
</comment>
<dbReference type="OrthoDB" id="5829758at2759"/>
<dbReference type="GO" id="GO:0003755">
    <property type="term" value="F:peptidyl-prolyl cis-trans isomerase activity"/>
    <property type="evidence" value="ECO:0007669"/>
    <property type="project" value="InterPro"/>
</dbReference>
<comment type="subcellular location">
    <subcellularLocation>
        <location evidence="1">Cytoplasm</location>
    </subcellularLocation>
</comment>
<dbReference type="GO" id="GO:0005737">
    <property type="term" value="C:cytoplasm"/>
    <property type="evidence" value="ECO:0007669"/>
    <property type="project" value="UniProtKB-SubCell"/>
</dbReference>
<accession>A0A8S1HJV5</accession>
<keyword evidence="4" id="KW-0802">TPR repeat</keyword>
<feature type="domain" description="AIP/AIPL N-terminal FKBP-type PPIase" evidence="5">
    <location>
        <begin position="54"/>
        <end position="166"/>
    </location>
</feature>
<keyword evidence="3" id="KW-0677">Repeat</keyword>
<evidence type="ECO:0000256" key="1">
    <source>
        <dbReference type="ARBA" id="ARBA00004496"/>
    </source>
</evidence>
<organism evidence="6 7">
    <name type="scientific">Caenorhabditis auriculariae</name>
    <dbReference type="NCBI Taxonomy" id="2777116"/>
    <lineage>
        <taxon>Eukaryota</taxon>
        <taxon>Metazoa</taxon>
        <taxon>Ecdysozoa</taxon>
        <taxon>Nematoda</taxon>
        <taxon>Chromadorea</taxon>
        <taxon>Rhabditida</taxon>
        <taxon>Rhabditina</taxon>
        <taxon>Rhabditomorpha</taxon>
        <taxon>Rhabditoidea</taxon>
        <taxon>Rhabditidae</taxon>
        <taxon>Peloderinae</taxon>
        <taxon>Caenorhabditis</taxon>
    </lineage>
</organism>
<dbReference type="InterPro" id="IPR011990">
    <property type="entry name" value="TPR-like_helical_dom_sf"/>
</dbReference>
<evidence type="ECO:0000259" key="5">
    <source>
        <dbReference type="Pfam" id="PF23322"/>
    </source>
</evidence>
<dbReference type="InterPro" id="IPR046357">
    <property type="entry name" value="PPIase_dom_sf"/>
</dbReference>
<dbReference type="InterPro" id="IPR056277">
    <property type="entry name" value="PPIase_AIP"/>
</dbReference>
<evidence type="ECO:0000256" key="3">
    <source>
        <dbReference type="ARBA" id="ARBA00022737"/>
    </source>
</evidence>
<keyword evidence="7" id="KW-1185">Reference proteome</keyword>
<dbReference type="InterPro" id="IPR019734">
    <property type="entry name" value="TPR_rpt"/>
</dbReference>
<dbReference type="Proteomes" id="UP000835052">
    <property type="component" value="Unassembled WGS sequence"/>
</dbReference>
<evidence type="ECO:0000256" key="2">
    <source>
        <dbReference type="ARBA" id="ARBA00022490"/>
    </source>
</evidence>
<dbReference type="Gene3D" id="1.25.40.10">
    <property type="entry name" value="Tetratricopeptide repeat domain"/>
    <property type="match status" value="1"/>
</dbReference>
<dbReference type="SUPFAM" id="SSF48452">
    <property type="entry name" value="TPR-like"/>
    <property type="match status" value="1"/>
</dbReference>
<proteinExistence type="predicted"/>
<dbReference type="SMART" id="SM00028">
    <property type="entry name" value="TPR"/>
    <property type="match status" value="2"/>
</dbReference>
<dbReference type="EMBL" id="CAJGYM010000053">
    <property type="protein sequence ID" value="CAD6195312.1"/>
    <property type="molecule type" value="Genomic_DNA"/>
</dbReference>
<evidence type="ECO:0000313" key="7">
    <source>
        <dbReference type="Proteomes" id="UP000835052"/>
    </source>
</evidence>
<name>A0A8S1HJV5_9PELO</name>
<evidence type="ECO:0000313" key="6">
    <source>
        <dbReference type="EMBL" id="CAD6195312.1"/>
    </source>
</evidence>
<protein>
    <recommendedName>
        <fullName evidence="5">AIP/AIPL N-terminal FKBP-type PPIase domain-containing protein</fullName>
    </recommendedName>
</protein>
<dbReference type="AlphaFoldDB" id="A0A8S1HJV5"/>
<dbReference type="PANTHER" id="PTHR11242:SF0">
    <property type="entry name" value="TPR_REGION DOMAIN-CONTAINING PROTEIN"/>
    <property type="match status" value="1"/>
</dbReference>
<gene>
    <name evidence="6" type="ORF">CAUJ_LOCUS11231</name>
</gene>